<dbReference type="EMBL" id="FUXA01000008">
    <property type="protein sequence ID" value="SJZ71174.1"/>
    <property type="molecule type" value="Genomic_DNA"/>
</dbReference>
<evidence type="ECO:0000313" key="4">
    <source>
        <dbReference type="Proteomes" id="UP000189857"/>
    </source>
</evidence>
<gene>
    <name evidence="3" type="ORF">SAMN02745110_01352</name>
</gene>
<dbReference type="SUPFAM" id="SSF53474">
    <property type="entry name" value="alpha/beta-Hydrolases"/>
    <property type="match status" value="1"/>
</dbReference>
<name>A0A1T4MWF1_9FIRM</name>
<accession>A0A1T4MWF1</accession>
<feature type="domain" description="BD-FAE-like" evidence="2">
    <location>
        <begin position="29"/>
        <end position="224"/>
    </location>
</feature>
<proteinExistence type="predicted"/>
<dbReference type="InterPro" id="IPR049492">
    <property type="entry name" value="BD-FAE-like_dom"/>
</dbReference>
<evidence type="ECO:0000259" key="2">
    <source>
        <dbReference type="Pfam" id="PF20434"/>
    </source>
</evidence>
<evidence type="ECO:0000256" key="1">
    <source>
        <dbReference type="ARBA" id="ARBA00022801"/>
    </source>
</evidence>
<dbReference type="PANTHER" id="PTHR48081:SF6">
    <property type="entry name" value="PEPTIDASE S9 PROLYL OLIGOPEPTIDASE CATALYTIC DOMAIN-CONTAINING PROTEIN"/>
    <property type="match status" value="1"/>
</dbReference>
<dbReference type="OrthoDB" id="9794725at2"/>
<dbReference type="Pfam" id="PF20434">
    <property type="entry name" value="BD-FAE"/>
    <property type="match status" value="1"/>
</dbReference>
<dbReference type="Proteomes" id="UP000189857">
    <property type="component" value="Unassembled WGS sequence"/>
</dbReference>
<evidence type="ECO:0000313" key="3">
    <source>
        <dbReference type="EMBL" id="SJZ71174.1"/>
    </source>
</evidence>
<protein>
    <submittedName>
        <fullName evidence="3">Acetyl esterase/lipase</fullName>
    </submittedName>
</protein>
<dbReference type="GO" id="GO:0016787">
    <property type="term" value="F:hydrolase activity"/>
    <property type="evidence" value="ECO:0007669"/>
    <property type="project" value="UniProtKB-KW"/>
</dbReference>
<dbReference type="RefSeq" id="WP_078787195.1">
    <property type="nucleotide sequence ID" value="NZ_FMTO01000007.1"/>
</dbReference>
<reference evidence="3 4" key="1">
    <citation type="submission" date="2017-02" db="EMBL/GenBank/DDBJ databases">
        <authorList>
            <person name="Peterson S.W."/>
        </authorList>
    </citation>
    <scope>NUCLEOTIDE SEQUENCE [LARGE SCALE GENOMIC DNA]</scope>
    <source>
        <strain evidence="3 4">ATCC 17233</strain>
    </source>
</reference>
<dbReference type="AlphaFoldDB" id="A0A1T4MWF1"/>
<dbReference type="InterPro" id="IPR050300">
    <property type="entry name" value="GDXG_lipolytic_enzyme"/>
</dbReference>
<dbReference type="InterPro" id="IPR029058">
    <property type="entry name" value="AB_hydrolase_fold"/>
</dbReference>
<keyword evidence="4" id="KW-1185">Reference proteome</keyword>
<dbReference type="PANTHER" id="PTHR48081">
    <property type="entry name" value="AB HYDROLASE SUPERFAMILY PROTEIN C4A8.06C"/>
    <property type="match status" value="1"/>
</dbReference>
<keyword evidence="1" id="KW-0378">Hydrolase</keyword>
<dbReference type="Gene3D" id="3.40.50.1820">
    <property type="entry name" value="alpha/beta hydrolase"/>
    <property type="match status" value="1"/>
</dbReference>
<sequence length="323" mass="36642">MKSFRADIWEENEYDYSAAYGFTPNIHAYLHDETDEDRDAMIVLPGGGYCMCVPPEGKVPAMEFYNQGMNVFVLTYTTDITMSVPLKKQPLNDVSRAVRFVRKHAEEYKIKGKKMIIVGFSAGAHVCGSLATHFDDVSDINPEYKDISNKPDGVILSYPVITTGEFTHIYSVWALLGQNAPEEEMTYFSLEKNVKENTPPCFIWQTATDDLVPVENSYLFAEALRAKKVPYAHYVFPSGFHGLSVANDDFYTGNNFDDYTMEQVMKAVDAVKEGKGINVSEERRQELIKQFSGEGMEGYKLDDSWKEDVGLWTKLAKVWISRL</sequence>
<organism evidence="3 4">
    <name type="scientific">Eubacterium ruminantium</name>
    <dbReference type="NCBI Taxonomy" id="42322"/>
    <lineage>
        <taxon>Bacteria</taxon>
        <taxon>Bacillati</taxon>
        <taxon>Bacillota</taxon>
        <taxon>Clostridia</taxon>
        <taxon>Eubacteriales</taxon>
        <taxon>Eubacteriaceae</taxon>
        <taxon>Eubacterium</taxon>
    </lineage>
</organism>